<protein>
    <submittedName>
        <fullName evidence="1">Uncharacterized protein</fullName>
    </submittedName>
</protein>
<proteinExistence type="predicted"/>
<evidence type="ECO:0000313" key="1">
    <source>
        <dbReference type="EMBL" id="NSJ84751.1"/>
    </source>
</evidence>
<name>A0ABX2I2S6_BLAHA</name>
<accession>A0ABX2I2S6</accession>
<evidence type="ECO:0000313" key="2">
    <source>
        <dbReference type="Proteomes" id="UP000822142"/>
    </source>
</evidence>
<reference evidence="1 2" key="1">
    <citation type="journal article" date="2020" name="Cell Host Microbe">
        <title>Functional and Genomic Variation between Human-Derived Isolates of Lachnospiraceae Reveals Inter- and Intra-Species Diversity.</title>
        <authorList>
            <person name="Sorbara M.T."/>
            <person name="Littmann E.R."/>
            <person name="Fontana E."/>
            <person name="Moody T.U."/>
            <person name="Kohout C.E."/>
            <person name="Gjonbalaj M."/>
            <person name="Eaton V."/>
            <person name="Seok R."/>
            <person name="Leiner I.M."/>
            <person name="Pamer E.G."/>
        </authorList>
    </citation>
    <scope>NUCLEOTIDE SEQUENCE [LARGE SCALE GENOMIC DNA]</scope>
    <source>
        <strain evidence="1 2">MSK.15.26</strain>
    </source>
</reference>
<sequence length="77" mass="9044">MRKQDFYCGRGHDKSLFLFSDTSFTGTCFLTFADFVFDGFVADYLVQNKISDAREEIEDGIYHVRTILENLYRKLEV</sequence>
<dbReference type="EMBL" id="JAAITA010000001">
    <property type="protein sequence ID" value="NSJ84751.1"/>
    <property type="molecule type" value="Genomic_DNA"/>
</dbReference>
<gene>
    <name evidence="1" type="ORF">G5A70_00825</name>
</gene>
<dbReference type="RefSeq" id="WP_173747231.1">
    <property type="nucleotide sequence ID" value="NZ_JAAITA010000001.1"/>
</dbReference>
<keyword evidence="2" id="KW-1185">Reference proteome</keyword>
<organism evidence="1 2">
    <name type="scientific">Blautia hansenii</name>
    <name type="common">Ruminococcus hansenii</name>
    <dbReference type="NCBI Taxonomy" id="1322"/>
    <lineage>
        <taxon>Bacteria</taxon>
        <taxon>Bacillati</taxon>
        <taxon>Bacillota</taxon>
        <taxon>Clostridia</taxon>
        <taxon>Lachnospirales</taxon>
        <taxon>Lachnospiraceae</taxon>
        <taxon>Blautia</taxon>
    </lineage>
</organism>
<dbReference type="Proteomes" id="UP000822142">
    <property type="component" value="Unassembled WGS sequence"/>
</dbReference>
<comment type="caution">
    <text evidence="1">The sequence shown here is derived from an EMBL/GenBank/DDBJ whole genome shotgun (WGS) entry which is preliminary data.</text>
</comment>